<comment type="caution">
    <text evidence="3">The sequence shown here is derived from an EMBL/GenBank/DDBJ whole genome shotgun (WGS) entry which is preliminary data.</text>
</comment>
<dbReference type="SUPFAM" id="SSF57959">
    <property type="entry name" value="Leucine zipper domain"/>
    <property type="match status" value="1"/>
</dbReference>
<dbReference type="Gene3D" id="1.20.5.170">
    <property type="match status" value="1"/>
</dbReference>
<dbReference type="GO" id="GO:0000981">
    <property type="term" value="F:DNA-binding transcription factor activity, RNA polymerase II-specific"/>
    <property type="evidence" value="ECO:0007669"/>
    <property type="project" value="TreeGrafter"/>
</dbReference>
<dbReference type="PROSITE" id="PS50217">
    <property type="entry name" value="BZIP"/>
    <property type="match status" value="1"/>
</dbReference>
<feature type="compositionally biased region" description="Low complexity" evidence="1">
    <location>
        <begin position="102"/>
        <end position="117"/>
    </location>
</feature>
<accession>A0A4C1VBF7</accession>
<evidence type="ECO:0000313" key="3">
    <source>
        <dbReference type="EMBL" id="GBP35959.1"/>
    </source>
</evidence>
<dbReference type="AlphaFoldDB" id="A0A4C1VBF7"/>
<dbReference type="GO" id="GO:0000978">
    <property type="term" value="F:RNA polymerase II cis-regulatory region sequence-specific DNA binding"/>
    <property type="evidence" value="ECO:0007669"/>
    <property type="project" value="TreeGrafter"/>
</dbReference>
<dbReference type="PRINTS" id="PR00042">
    <property type="entry name" value="LEUZIPPRFOS"/>
</dbReference>
<feature type="compositionally biased region" description="Basic residues" evidence="1">
    <location>
        <begin position="124"/>
        <end position="135"/>
    </location>
</feature>
<dbReference type="Pfam" id="PF00170">
    <property type="entry name" value="bZIP_1"/>
    <property type="match status" value="1"/>
</dbReference>
<feature type="region of interest" description="Disordered" evidence="1">
    <location>
        <begin position="100"/>
        <end position="163"/>
    </location>
</feature>
<dbReference type="GO" id="GO:0005634">
    <property type="term" value="C:nucleus"/>
    <property type="evidence" value="ECO:0007669"/>
    <property type="project" value="TreeGrafter"/>
</dbReference>
<dbReference type="PANTHER" id="PTHR23351:SF56">
    <property type="entry name" value="KAYAK"/>
    <property type="match status" value="1"/>
</dbReference>
<evidence type="ECO:0000256" key="1">
    <source>
        <dbReference type="SAM" id="MobiDB-lite"/>
    </source>
</evidence>
<dbReference type="InterPro" id="IPR000837">
    <property type="entry name" value="AP-1"/>
</dbReference>
<dbReference type="CDD" id="cd14721">
    <property type="entry name" value="bZIP_Fos"/>
    <property type="match status" value="1"/>
</dbReference>
<feature type="domain" description="BZIP" evidence="2">
    <location>
        <begin position="146"/>
        <end position="209"/>
    </location>
</feature>
<gene>
    <name evidence="3" type="ORF">EVAR_91510_1</name>
</gene>
<name>A0A4C1VBF7_EUMVA</name>
<evidence type="ECO:0000313" key="4">
    <source>
        <dbReference type="Proteomes" id="UP000299102"/>
    </source>
</evidence>
<dbReference type="PROSITE" id="PS00036">
    <property type="entry name" value="BZIP_BASIC"/>
    <property type="match status" value="1"/>
</dbReference>
<reference evidence="3 4" key="1">
    <citation type="journal article" date="2019" name="Commun. Biol.">
        <title>The bagworm genome reveals a unique fibroin gene that provides high tensile strength.</title>
        <authorList>
            <person name="Kono N."/>
            <person name="Nakamura H."/>
            <person name="Ohtoshi R."/>
            <person name="Tomita M."/>
            <person name="Numata K."/>
            <person name="Arakawa K."/>
        </authorList>
    </citation>
    <scope>NUCLEOTIDE SEQUENCE [LARGE SCALE GENOMIC DNA]</scope>
</reference>
<dbReference type="InterPro" id="IPR004827">
    <property type="entry name" value="bZIP"/>
</dbReference>
<dbReference type="Proteomes" id="UP000299102">
    <property type="component" value="Unassembled WGS sequence"/>
</dbReference>
<keyword evidence="4" id="KW-1185">Reference proteome</keyword>
<sequence>MQNMDALEIANILATELWCQQLANLEGLNSGVPTRTTSTITPTQLRNFEQTYIELTNCRGEQNAHVGFVPPSVSHANTYGMLNSVGYCEPGSMSGMGALHVSPGPMSASGDSSSSPGLPTAAAPKRRNMGGRRPTKAPQDLTPEEEERRKIRRERNKMAAARCRKRRLDHTNELQEETDKLELAKKRLQDEYQQLSLTCEKLQAMLESHRPECRLRRRTQSPPDVKPFQQETYAYSDEGVKVKTELLDPVVDPVLSLHNEIFASPALDKKVMLSSASLSAVGPDGSLDTPPVTARPSRPNFLQVPLSISPAQVHNNKLGNANKIAGVEISTPSNGIPFNFDSLMEGGTGLTPVATHPHPCAAQQRIAPDPAPAQDPHTNTLVSL</sequence>
<dbReference type="SMART" id="SM00338">
    <property type="entry name" value="BRLZ"/>
    <property type="match status" value="1"/>
</dbReference>
<dbReference type="InterPro" id="IPR046347">
    <property type="entry name" value="bZIP_sf"/>
</dbReference>
<dbReference type="PANTHER" id="PTHR23351">
    <property type="entry name" value="FOS TRANSCRIPTION FACTOR-RELATED"/>
    <property type="match status" value="1"/>
</dbReference>
<dbReference type="EMBL" id="BGZK01000312">
    <property type="protein sequence ID" value="GBP35959.1"/>
    <property type="molecule type" value="Genomic_DNA"/>
</dbReference>
<protein>
    <recommendedName>
        <fullName evidence="2">BZIP domain-containing protein</fullName>
    </recommendedName>
</protein>
<evidence type="ECO:0000259" key="2">
    <source>
        <dbReference type="PROSITE" id="PS50217"/>
    </source>
</evidence>
<organism evidence="3 4">
    <name type="scientific">Eumeta variegata</name>
    <name type="common">Bagworm moth</name>
    <name type="synonym">Eumeta japonica</name>
    <dbReference type="NCBI Taxonomy" id="151549"/>
    <lineage>
        <taxon>Eukaryota</taxon>
        <taxon>Metazoa</taxon>
        <taxon>Ecdysozoa</taxon>
        <taxon>Arthropoda</taxon>
        <taxon>Hexapoda</taxon>
        <taxon>Insecta</taxon>
        <taxon>Pterygota</taxon>
        <taxon>Neoptera</taxon>
        <taxon>Endopterygota</taxon>
        <taxon>Lepidoptera</taxon>
        <taxon>Glossata</taxon>
        <taxon>Ditrysia</taxon>
        <taxon>Tineoidea</taxon>
        <taxon>Psychidae</taxon>
        <taxon>Oiketicinae</taxon>
        <taxon>Eumeta</taxon>
    </lineage>
</organism>
<proteinExistence type="predicted"/>
<dbReference type="STRING" id="151549.A0A4C1VBF7"/>
<dbReference type="OrthoDB" id="5866312at2759"/>
<feature type="region of interest" description="Disordered" evidence="1">
    <location>
        <begin position="363"/>
        <end position="384"/>
    </location>
</feature>